<protein>
    <submittedName>
        <fullName evidence="1">Uncharacterized protein</fullName>
    </submittedName>
</protein>
<comment type="caution">
    <text evidence="1">The sequence shown here is derived from an EMBL/GenBank/DDBJ whole genome shotgun (WGS) entry which is preliminary data.</text>
</comment>
<dbReference type="Proteomes" id="UP000249557">
    <property type="component" value="Unassembled WGS sequence"/>
</dbReference>
<evidence type="ECO:0000313" key="1">
    <source>
        <dbReference type="EMBL" id="PZO77620.1"/>
    </source>
</evidence>
<organism evidence="1 2">
    <name type="scientific">Micavibrio aeruginosavorus</name>
    <dbReference type="NCBI Taxonomy" id="349221"/>
    <lineage>
        <taxon>Bacteria</taxon>
        <taxon>Pseudomonadati</taxon>
        <taxon>Bdellovibrionota</taxon>
        <taxon>Bdellovibrionia</taxon>
        <taxon>Bdellovibrionales</taxon>
        <taxon>Pseudobdellovibrionaceae</taxon>
        <taxon>Micavibrio</taxon>
    </lineage>
</organism>
<gene>
    <name evidence="1" type="ORF">DI626_12270</name>
</gene>
<feature type="non-terminal residue" evidence="1">
    <location>
        <position position="1"/>
    </location>
</feature>
<dbReference type="EMBL" id="QFNK01000417">
    <property type="protein sequence ID" value="PZO77620.1"/>
    <property type="molecule type" value="Genomic_DNA"/>
</dbReference>
<reference evidence="1 2" key="1">
    <citation type="submission" date="2017-08" db="EMBL/GenBank/DDBJ databases">
        <title>Infants hospitalized years apart are colonized by the same room-sourced microbial strains.</title>
        <authorList>
            <person name="Brooks B."/>
            <person name="Olm M.R."/>
            <person name="Firek B.A."/>
            <person name="Baker R."/>
            <person name="Thomas B.C."/>
            <person name="Morowitz M.J."/>
            <person name="Banfield J.F."/>
        </authorList>
    </citation>
    <scope>NUCLEOTIDE SEQUENCE [LARGE SCALE GENOMIC DNA]</scope>
    <source>
        <strain evidence="1">S2_018_000_R2_104</strain>
    </source>
</reference>
<dbReference type="AlphaFoldDB" id="A0A2W4Z5J1"/>
<name>A0A2W4Z5J1_9BACT</name>
<accession>A0A2W4Z5J1</accession>
<proteinExistence type="predicted"/>
<evidence type="ECO:0000313" key="2">
    <source>
        <dbReference type="Proteomes" id="UP000249557"/>
    </source>
</evidence>
<sequence>CARPFYSGTESKPVQFGDHRIRLFVHDLSQVAPVDKKYWKPCERPMRRQLDLFNPALTG</sequence>